<evidence type="ECO:0000256" key="4">
    <source>
        <dbReference type="ARBA" id="ARBA00022989"/>
    </source>
</evidence>
<dbReference type="Proteomes" id="UP001458880">
    <property type="component" value="Unassembled WGS sequence"/>
</dbReference>
<keyword evidence="11" id="KW-1185">Reference proteome</keyword>
<evidence type="ECO:0000256" key="5">
    <source>
        <dbReference type="ARBA" id="ARBA00023136"/>
    </source>
</evidence>
<evidence type="ECO:0000256" key="3">
    <source>
        <dbReference type="ARBA" id="ARBA00022737"/>
    </source>
</evidence>
<keyword evidence="8" id="KW-0732">Signal</keyword>
<evidence type="ECO:0000313" key="11">
    <source>
        <dbReference type="Proteomes" id="UP001458880"/>
    </source>
</evidence>
<dbReference type="GO" id="GO:0005886">
    <property type="term" value="C:plasma membrane"/>
    <property type="evidence" value="ECO:0007669"/>
    <property type="project" value="TreeGrafter"/>
</dbReference>
<sequence length="1442" mass="166187">MSAAKKFTFYLMFHILYWTLVESTKLQTRGTWSYCIPEAAFINCESSRNDPKILYNTLEYSLEIRIKKGCETSDIYNYWSLTKAGSDVIVNQYAHRKEKASVLISKFQLGIGNYVLKAHVRESPMLDVDVWIQKQCYLRVTSPCPFPLILGGAYRTAPLDSTITLSASATHTCSLRVEYTWGCYCKDVASQIVSSSSCKSIDGQKGEVAVLRVGDKEGYAYHISLTAKSWSLPVRSTTQIIKISPREAPLVSASCMKNCETTGWVYSDPVLPVILKATCESKCHLARKYEWKIRALTATTHPVETIMEHATYIGDDREYFIIKANWLGYDEKFEISLHTHGDGETAIAESRINIDMAANLGGRSNCTVTNNNKAGLRRIYTIECVVPPGNRPAKYRLQQMIYSPLTGDLLPRVLIYADEPTFNLRLGCSGYSPTQTIVFSVVDDTMVTTNTSFQVEVPPLYDPSIPTDQVILDMKHTYLGRGVTESVRHLFRTGRIAEASQIMNVLLCLAAKLHMNDSSIPTLRISSQNMLLLDIVATVDNLLTDLDYFLALVPQLVVRKSKFLDYFLALVPQLVVRKSKFLYHSKLRSRFCLMIALSMFSTFSLVLSMFSTFSLVRYPLTYQRHMELDTTLLHKCANYYLDDDYMKPYTFNIQVPPPIPQQLVSLEDYPNYGETVDDTVAEDLKEIIVNSIAVINKANEMLAKTLVFGQEKRYHNFTSNNSIAITYSEVKNRPACDDGVVQVRLPDSLGFHPKDTVRIIYTSLPKKAYFWHPSSANMSENIVNLKVYGPQNNEVSNFPNSIHISFKLNANQTLKKYNATLKIPLDEADWTEDFVQKHMKLFRIDLWKDHTLVTTIDEIDEVRNVMVAITKDRKPTRKDFNILVKRDNRTRYIYNRTSADCWYYVGFLPAESEINKMARQRSRSDSDYGYEFRDDYTILLNKYAPETLNITFKYGFTSVACKEWTGNDWEVKHCSIGTDISPEKMHCICSRVTVLAGDVCTVAFREEEALIIPYELTLVINPILILATIIIVGLYCIFISIANTRRKKFHIYFLSDNFEEDRYAYLLVVHTGAFNDCSTTSNVVVKLFGCTAQTKGNVLNYPDPDLRILQDGGEDWFVLTSKFYLGDITNIQIWYDAIGPRYTWYCEYMKVFDLQSGAGWFFNVSQRFTVAKRNYHEFTFQPSEEKLWRPRRKLYTYLRFYWNADNTWIFWKQGSESILSYMDKLTIGLFEIIFTIAFTLAIVGRPVMRLMSGLGFDTYHSIDFVFYYIFLSSVVTFIVFFPYSIILRYTPKQQSIFRQDKFPYSRNTSIICWVILFLIFVTSITYIIYMGFWISFVSSIDILIISAFSITLNIALYENIKVVVFKILRRTVPRRRTYTISIKAIVAEAERQRRFIYKKFGQYALRPYLTHLYQPLNDLKLMVGLIHLKNQSKNGCNRCSWY</sequence>
<protein>
    <submittedName>
        <fullName evidence="10">REJ domain</fullName>
    </submittedName>
</protein>
<feature type="transmembrane region" description="Helical" evidence="7">
    <location>
        <begin position="1342"/>
        <end position="1368"/>
    </location>
</feature>
<dbReference type="SUPFAM" id="SSF49723">
    <property type="entry name" value="Lipase/lipooxygenase domain (PLAT/LH2 domain)"/>
    <property type="match status" value="1"/>
</dbReference>
<evidence type="ECO:0000256" key="6">
    <source>
        <dbReference type="PROSITE-ProRule" id="PRU00152"/>
    </source>
</evidence>
<dbReference type="EMBL" id="JASPKY010000087">
    <property type="protein sequence ID" value="KAK9738367.1"/>
    <property type="molecule type" value="Genomic_DNA"/>
</dbReference>
<evidence type="ECO:0000256" key="8">
    <source>
        <dbReference type="SAM" id="SignalP"/>
    </source>
</evidence>
<reference evidence="10 11" key="1">
    <citation type="journal article" date="2024" name="BMC Genomics">
        <title>De novo assembly and annotation of Popillia japonica's genome with initial clues to its potential as an invasive pest.</title>
        <authorList>
            <person name="Cucini C."/>
            <person name="Boschi S."/>
            <person name="Funari R."/>
            <person name="Cardaioli E."/>
            <person name="Iannotti N."/>
            <person name="Marturano G."/>
            <person name="Paoli F."/>
            <person name="Bruttini M."/>
            <person name="Carapelli A."/>
            <person name="Frati F."/>
            <person name="Nardi F."/>
        </authorList>
    </citation>
    <scope>NUCLEOTIDE SEQUENCE [LARGE SCALE GENOMIC DNA]</scope>
    <source>
        <strain evidence="10">DMR45628</strain>
    </source>
</reference>
<feature type="transmembrane region" description="Helical" evidence="7">
    <location>
        <begin position="1310"/>
        <end position="1336"/>
    </location>
</feature>
<name>A0AAW1LWY9_POPJA</name>
<dbReference type="InterPro" id="IPR001024">
    <property type="entry name" value="PLAT/LH2_dom"/>
</dbReference>
<feature type="transmembrane region" description="Helical" evidence="7">
    <location>
        <begin position="1023"/>
        <end position="1042"/>
    </location>
</feature>
<accession>A0AAW1LWY9</accession>
<proteinExistence type="predicted"/>
<evidence type="ECO:0000256" key="7">
    <source>
        <dbReference type="SAM" id="Phobius"/>
    </source>
</evidence>
<feature type="chain" id="PRO_5043867193" evidence="8">
    <location>
        <begin position="24"/>
        <end position="1442"/>
    </location>
</feature>
<feature type="transmembrane region" description="Helical" evidence="7">
    <location>
        <begin position="1264"/>
        <end position="1289"/>
    </location>
</feature>
<dbReference type="InterPro" id="IPR002859">
    <property type="entry name" value="PKD/REJ-like"/>
</dbReference>
<keyword evidence="5 7" id="KW-0472">Membrane</keyword>
<feature type="transmembrane region" description="Helical" evidence="7">
    <location>
        <begin position="1225"/>
        <end position="1244"/>
    </location>
</feature>
<gene>
    <name evidence="10" type="ORF">QE152_g9882</name>
</gene>
<feature type="domain" description="PLAT" evidence="9">
    <location>
        <begin position="1063"/>
        <end position="1182"/>
    </location>
</feature>
<keyword evidence="2 7" id="KW-0812">Transmembrane</keyword>
<dbReference type="PROSITE" id="PS50095">
    <property type="entry name" value="PLAT"/>
    <property type="match status" value="1"/>
</dbReference>
<dbReference type="Gene3D" id="2.60.60.20">
    <property type="entry name" value="PLAT/LH2 domain"/>
    <property type="match status" value="1"/>
</dbReference>
<evidence type="ECO:0000256" key="2">
    <source>
        <dbReference type="ARBA" id="ARBA00022692"/>
    </source>
</evidence>
<keyword evidence="4 7" id="KW-1133">Transmembrane helix</keyword>
<feature type="signal peptide" evidence="8">
    <location>
        <begin position="1"/>
        <end position="23"/>
    </location>
</feature>
<dbReference type="GO" id="GO:0005261">
    <property type="term" value="F:monoatomic cation channel activity"/>
    <property type="evidence" value="ECO:0007669"/>
    <property type="project" value="TreeGrafter"/>
</dbReference>
<dbReference type="GO" id="GO:0006816">
    <property type="term" value="P:calcium ion transport"/>
    <property type="evidence" value="ECO:0007669"/>
    <property type="project" value="TreeGrafter"/>
</dbReference>
<organism evidence="10 11">
    <name type="scientific">Popillia japonica</name>
    <name type="common">Japanese beetle</name>
    <dbReference type="NCBI Taxonomy" id="7064"/>
    <lineage>
        <taxon>Eukaryota</taxon>
        <taxon>Metazoa</taxon>
        <taxon>Ecdysozoa</taxon>
        <taxon>Arthropoda</taxon>
        <taxon>Hexapoda</taxon>
        <taxon>Insecta</taxon>
        <taxon>Pterygota</taxon>
        <taxon>Neoptera</taxon>
        <taxon>Endopterygota</taxon>
        <taxon>Coleoptera</taxon>
        <taxon>Polyphaga</taxon>
        <taxon>Scarabaeiformia</taxon>
        <taxon>Scarabaeidae</taxon>
        <taxon>Rutelinae</taxon>
        <taxon>Popillia</taxon>
    </lineage>
</organism>
<dbReference type="InterPro" id="IPR036392">
    <property type="entry name" value="PLAT/LH2_dom_sf"/>
</dbReference>
<comment type="subcellular location">
    <subcellularLocation>
        <location evidence="1">Membrane</location>
    </subcellularLocation>
</comment>
<dbReference type="Pfam" id="PF01477">
    <property type="entry name" value="PLAT"/>
    <property type="match status" value="1"/>
</dbReference>
<dbReference type="PANTHER" id="PTHR46730:SF1">
    <property type="entry name" value="PLAT DOMAIN-CONTAINING PROTEIN"/>
    <property type="match status" value="1"/>
</dbReference>
<evidence type="ECO:0000259" key="9">
    <source>
        <dbReference type="PROSITE" id="PS50095"/>
    </source>
</evidence>
<comment type="caution">
    <text evidence="6">Lacks conserved residue(s) required for the propagation of feature annotation.</text>
</comment>
<evidence type="ECO:0000256" key="1">
    <source>
        <dbReference type="ARBA" id="ARBA00004370"/>
    </source>
</evidence>
<evidence type="ECO:0000313" key="10">
    <source>
        <dbReference type="EMBL" id="KAK9738367.1"/>
    </source>
</evidence>
<dbReference type="Pfam" id="PF02010">
    <property type="entry name" value="REJ"/>
    <property type="match status" value="1"/>
</dbReference>
<keyword evidence="3" id="KW-0677">Repeat</keyword>
<comment type="caution">
    <text evidence="10">The sequence shown here is derived from an EMBL/GenBank/DDBJ whole genome shotgun (WGS) entry which is preliminary data.</text>
</comment>
<dbReference type="PANTHER" id="PTHR46730">
    <property type="entry name" value="POLYCYSTIN-1"/>
    <property type="match status" value="1"/>
</dbReference>